<proteinExistence type="inferred from homology"/>
<dbReference type="AlphaFoldDB" id="A0A160T8D5"/>
<reference evidence="3" key="1">
    <citation type="submission" date="2016-01" db="EMBL/GenBank/DDBJ databases">
        <authorList>
            <person name="Mcilroy J.S."/>
            <person name="Karst M S."/>
            <person name="Albertsen M."/>
        </authorList>
    </citation>
    <scope>NUCLEOTIDE SEQUENCE</scope>
    <source>
        <strain evidence="3">Cfx-K</strain>
    </source>
</reference>
<dbReference type="PANTHER" id="PTHR10803:SF3">
    <property type="entry name" value="ATPASE GET3"/>
    <property type="match status" value="1"/>
</dbReference>
<dbReference type="Pfam" id="PF02374">
    <property type="entry name" value="ArsA_ATPase"/>
    <property type="match status" value="2"/>
</dbReference>
<dbReference type="Proteomes" id="UP000215027">
    <property type="component" value="Chromosome II"/>
</dbReference>
<dbReference type="OrthoDB" id="9780677at2"/>
<evidence type="ECO:0000259" key="2">
    <source>
        <dbReference type="Pfam" id="PF02374"/>
    </source>
</evidence>
<accession>A0A160T8D5</accession>
<feature type="domain" description="ArsA/GET3 Anion-transporting ATPase-like" evidence="2">
    <location>
        <begin position="4"/>
        <end position="294"/>
    </location>
</feature>
<dbReference type="GO" id="GO:0016887">
    <property type="term" value="F:ATP hydrolysis activity"/>
    <property type="evidence" value="ECO:0007669"/>
    <property type="project" value="InterPro"/>
</dbReference>
<dbReference type="RefSeq" id="WP_095045049.1">
    <property type="nucleotide sequence ID" value="NZ_LN890656.1"/>
</dbReference>
<dbReference type="InterPro" id="IPR027417">
    <property type="entry name" value="P-loop_NTPase"/>
</dbReference>
<keyword evidence="3" id="KW-0378">Hydrolase</keyword>
<dbReference type="NCBIfam" id="TIGR00345">
    <property type="entry name" value="GET3_arsA_TRC40"/>
    <property type="match status" value="2"/>
</dbReference>
<keyword evidence="4" id="KW-1185">Reference proteome</keyword>
<dbReference type="KEGG" id="pbf:CFX0092_B0134"/>
<gene>
    <name evidence="3" type="primary">arsA</name>
    <name evidence="3" type="ORF">CFX0092_B0134</name>
</gene>
<dbReference type="PANTHER" id="PTHR10803">
    <property type="entry name" value="ARSENICAL PUMP-DRIVING ATPASE ARSENITE-TRANSLOCATING ATPASE"/>
    <property type="match status" value="1"/>
</dbReference>
<dbReference type="Gene3D" id="3.40.50.300">
    <property type="entry name" value="P-loop containing nucleotide triphosphate hydrolases"/>
    <property type="match status" value="2"/>
</dbReference>
<dbReference type="InterPro" id="IPR016300">
    <property type="entry name" value="ATPase_ArsA/GET3"/>
</dbReference>
<dbReference type="CDD" id="cd02035">
    <property type="entry name" value="ArsA"/>
    <property type="match status" value="2"/>
</dbReference>
<dbReference type="SUPFAM" id="SSF52540">
    <property type="entry name" value="P-loop containing nucleoside triphosphate hydrolases"/>
    <property type="match status" value="2"/>
</dbReference>
<evidence type="ECO:0000313" key="4">
    <source>
        <dbReference type="Proteomes" id="UP000215027"/>
    </source>
</evidence>
<feature type="domain" description="ArsA/GET3 Anion-transporting ATPase-like" evidence="2">
    <location>
        <begin position="340"/>
        <end position="620"/>
    </location>
</feature>
<name>A0A160T8D5_9CHLR</name>
<dbReference type="GO" id="GO:0005524">
    <property type="term" value="F:ATP binding"/>
    <property type="evidence" value="ECO:0007669"/>
    <property type="project" value="InterPro"/>
</dbReference>
<evidence type="ECO:0000256" key="1">
    <source>
        <dbReference type="ARBA" id="ARBA00011040"/>
    </source>
</evidence>
<protein>
    <submittedName>
        <fullName evidence="3">Arsenical pump-driving ATPase</fullName>
        <ecNumber evidence="3">3.6.3.16</ecNumber>
    </submittedName>
</protein>
<dbReference type="EC" id="3.6.3.16" evidence="3"/>
<sequence length="627" mass="68312">MTPQFVFFSGKGGVGKTSMACATAVRQADDGRRTLIITTDPAANLADVFEQPIGHHITAIAGVPNLWAMEIDGDRATADYIDRAMTPLREAFPAELLAVMEEQMSGPCTSEVAAFDRFVDFLEPPPAGTPPRFDTIIFDTAPTGHTIRLLELPTEWTQSIAAAEQGSGQTCIGPAAAIQDAKHKYERAMLTLRRAQQTTFIFVLQPEATSIKETRRAIGELEKLGIQTHQLIINGIIPTEAAEGNTLFAGRRTMQADYLAQIAHELCLPARRMFLLDREIKGVESLRLVAHLLFDGSPRPAPMARTDHRSATPANYQTIPPGRFDPDDILALITPDVDGRVLFFAGKGGVGKTVLSCTTAVWLARAGYRTLLLTTDPAAHLGDVLGVAVGDQVARIDGVTNLWAANIDPKAAAAEYKTRILDDARQRGRPDSAIQVIAEELESPCTEEIAAFDRFIEYAAGDTWDVIVFDTAPTGHTLRMLELPVAWSKQIEVKAFASVDTAAADDVAKQRFGQVIAMMRDPRRSTFAFVMVPEATPIVEAYRATEELKTLGIQPGLVVANFMISPLEATTSYAAARYTMQQHYLAEIAARFPTPILRVPLLPHEARGIALLTQLGETIYATERIPA</sequence>
<organism evidence="3 4">
    <name type="scientific">Candidatus Promineifilum breve</name>
    <dbReference type="NCBI Taxonomy" id="1806508"/>
    <lineage>
        <taxon>Bacteria</taxon>
        <taxon>Bacillati</taxon>
        <taxon>Chloroflexota</taxon>
        <taxon>Ardenticatenia</taxon>
        <taxon>Candidatus Promineifilales</taxon>
        <taxon>Candidatus Promineifilaceae</taxon>
        <taxon>Candidatus Promineifilum</taxon>
    </lineage>
</organism>
<comment type="similarity">
    <text evidence="1">Belongs to the arsA ATPase family.</text>
</comment>
<dbReference type="EMBL" id="LN890656">
    <property type="protein sequence ID" value="CUS05668.1"/>
    <property type="molecule type" value="Genomic_DNA"/>
</dbReference>
<dbReference type="InterPro" id="IPR025723">
    <property type="entry name" value="ArsA/GET3_ATPase-like"/>
</dbReference>
<evidence type="ECO:0000313" key="3">
    <source>
        <dbReference type="EMBL" id="CUS05668.1"/>
    </source>
</evidence>